<dbReference type="Proteomes" id="UP000281553">
    <property type="component" value="Unassembled WGS sequence"/>
</dbReference>
<gene>
    <name evidence="1" type="ORF">DILT_LOCUS12350</name>
</gene>
<evidence type="ECO:0000313" key="1">
    <source>
        <dbReference type="EMBL" id="VDN16519.1"/>
    </source>
</evidence>
<dbReference type="AlphaFoldDB" id="A0A3P7P863"/>
<reference evidence="1 2" key="1">
    <citation type="submission" date="2018-11" db="EMBL/GenBank/DDBJ databases">
        <authorList>
            <consortium name="Pathogen Informatics"/>
        </authorList>
    </citation>
    <scope>NUCLEOTIDE SEQUENCE [LARGE SCALE GENOMIC DNA]</scope>
</reference>
<evidence type="ECO:0000313" key="2">
    <source>
        <dbReference type="Proteomes" id="UP000281553"/>
    </source>
</evidence>
<organism evidence="1 2">
    <name type="scientific">Dibothriocephalus latus</name>
    <name type="common">Fish tapeworm</name>
    <name type="synonym">Diphyllobothrium latum</name>
    <dbReference type="NCBI Taxonomy" id="60516"/>
    <lineage>
        <taxon>Eukaryota</taxon>
        <taxon>Metazoa</taxon>
        <taxon>Spiralia</taxon>
        <taxon>Lophotrochozoa</taxon>
        <taxon>Platyhelminthes</taxon>
        <taxon>Cestoda</taxon>
        <taxon>Eucestoda</taxon>
        <taxon>Diphyllobothriidea</taxon>
        <taxon>Diphyllobothriidae</taxon>
        <taxon>Dibothriocephalus</taxon>
    </lineage>
</organism>
<accession>A0A3P7P863</accession>
<sequence length="84" mass="9787">MEWMRQRQGDPDSNPQYSTDGIGYDCLVTADNPEMVIPVSLCLYRICSTIYIYMPEDSGSRFLIAFNIYQLKTIRRSDYNTLTM</sequence>
<protein>
    <submittedName>
        <fullName evidence="1">Uncharacterized protein</fullName>
    </submittedName>
</protein>
<dbReference type="EMBL" id="UYRU01066121">
    <property type="protein sequence ID" value="VDN16519.1"/>
    <property type="molecule type" value="Genomic_DNA"/>
</dbReference>
<keyword evidence="2" id="KW-1185">Reference proteome</keyword>
<proteinExistence type="predicted"/>
<name>A0A3P7P863_DIBLA</name>